<dbReference type="InterPro" id="IPR014756">
    <property type="entry name" value="Ig_E-set"/>
</dbReference>
<evidence type="ECO:0000259" key="1">
    <source>
        <dbReference type="Pfam" id="PF00339"/>
    </source>
</evidence>
<dbReference type="Pfam" id="PF00339">
    <property type="entry name" value="Arrestin_N"/>
    <property type="match status" value="1"/>
</dbReference>
<dbReference type="EMBL" id="HBIM01001211">
    <property type="protein sequence ID" value="CAE0402796.1"/>
    <property type="molecule type" value="Transcribed_RNA"/>
</dbReference>
<dbReference type="Pfam" id="PF02752">
    <property type="entry name" value="Arrestin_C"/>
    <property type="match status" value="1"/>
</dbReference>
<protein>
    <recommendedName>
        <fullName evidence="4">Arrestin C-terminal-like domain-containing protein</fullName>
    </recommendedName>
</protein>
<dbReference type="InterPro" id="IPR011022">
    <property type="entry name" value="Arrestin_C-like"/>
</dbReference>
<gene>
    <name evidence="3" type="ORF">ACOF00016_LOCUS1050</name>
</gene>
<organism evidence="3">
    <name type="scientific">Amphora coffeiformis</name>
    <dbReference type="NCBI Taxonomy" id="265554"/>
    <lineage>
        <taxon>Eukaryota</taxon>
        <taxon>Sar</taxon>
        <taxon>Stramenopiles</taxon>
        <taxon>Ochrophyta</taxon>
        <taxon>Bacillariophyta</taxon>
        <taxon>Bacillariophyceae</taxon>
        <taxon>Bacillariophycidae</taxon>
        <taxon>Thalassiophysales</taxon>
        <taxon>Catenulaceae</taxon>
        <taxon>Amphora</taxon>
    </lineage>
</organism>
<dbReference type="PANTHER" id="PTHR11188:SF17">
    <property type="entry name" value="FI21816P1"/>
    <property type="match status" value="1"/>
</dbReference>
<dbReference type="SUPFAM" id="SSF81296">
    <property type="entry name" value="E set domains"/>
    <property type="match status" value="2"/>
</dbReference>
<reference evidence="3" key="1">
    <citation type="submission" date="2021-01" db="EMBL/GenBank/DDBJ databases">
        <authorList>
            <person name="Corre E."/>
            <person name="Pelletier E."/>
            <person name="Niang G."/>
            <person name="Scheremetjew M."/>
            <person name="Finn R."/>
            <person name="Kale V."/>
            <person name="Holt S."/>
            <person name="Cochrane G."/>
            <person name="Meng A."/>
            <person name="Brown T."/>
            <person name="Cohen L."/>
        </authorList>
    </citation>
    <scope>NUCLEOTIDE SEQUENCE</scope>
    <source>
        <strain evidence="3">CCMP127</strain>
    </source>
</reference>
<sequence>MGNQQTKVGLRLDRDQYEAGGVITGRVYLSLSKQQPQSTSNNHAISGLHLRFTGEEYAQVARKQKHHNKNHQHHHEPVIERSTHVLVRNDFPLVDLRGTNAGQYEYPFELPVPPDLPSSMKCAKDKSNKSYCEIRFKLTAYLVGGYSTGEVSAETAVRLLSRGNTDVQFPLPLLVESDSYPVNVCCFWNKGHIKLGWQTDRSVVAPGDAIQIEAFGENKSKLEVEALTVKWVETTTWKTSSSDGHRRSVQRTVAEQKIDVNRLSQWAPRDVMEHGLVQNDNFQNQRPVHFSLHLPRETRETYTGSAVLVRHMIIVRANTAGGFTTTSPESSCQVRVHRLPNTPDASPSDPVMATATIVNLPPEPSQSHFPTNDNTQSIVHAQALPSDWNPVQADVVVIPVAAAVVIDEDTIPEATSYLTTAPREEDLIYPSHSSSPAMTVSTYQATAPNESLLDTTATASTSSILGPANQSDTTQQLRTFIADSPENLNVLLVDPAWVDIVQRLDPREFCSLISAAPPKVAGSVARTLALTMASNFTCRYVVACLWSLSEDTRMSVLCSVASLPTDLQANQSIIEQELRGHELDQFRQSIVG</sequence>
<evidence type="ECO:0008006" key="4">
    <source>
        <dbReference type="Google" id="ProtNLM"/>
    </source>
</evidence>
<proteinExistence type="predicted"/>
<evidence type="ECO:0000313" key="3">
    <source>
        <dbReference type="EMBL" id="CAE0402796.1"/>
    </source>
</evidence>
<dbReference type="InterPro" id="IPR014752">
    <property type="entry name" value="Arrestin-like_C"/>
</dbReference>
<dbReference type="InterPro" id="IPR050357">
    <property type="entry name" value="Arrestin_domain-protein"/>
</dbReference>
<dbReference type="GO" id="GO:0005737">
    <property type="term" value="C:cytoplasm"/>
    <property type="evidence" value="ECO:0007669"/>
    <property type="project" value="TreeGrafter"/>
</dbReference>
<accession>A0A7S3P050</accession>
<dbReference type="InterPro" id="IPR011021">
    <property type="entry name" value="Arrestin-like_N"/>
</dbReference>
<dbReference type="PANTHER" id="PTHR11188">
    <property type="entry name" value="ARRESTIN DOMAIN CONTAINING PROTEIN"/>
    <property type="match status" value="1"/>
</dbReference>
<dbReference type="GO" id="GO:0015031">
    <property type="term" value="P:protein transport"/>
    <property type="evidence" value="ECO:0007669"/>
    <property type="project" value="TreeGrafter"/>
</dbReference>
<dbReference type="AlphaFoldDB" id="A0A7S3P050"/>
<dbReference type="Gene3D" id="2.60.40.640">
    <property type="match status" value="2"/>
</dbReference>
<evidence type="ECO:0000259" key="2">
    <source>
        <dbReference type="Pfam" id="PF02752"/>
    </source>
</evidence>
<name>A0A7S3P050_9STRA</name>
<feature type="domain" description="Arrestin C-terminal-like" evidence="2">
    <location>
        <begin position="190"/>
        <end position="328"/>
    </location>
</feature>
<feature type="domain" description="Arrestin-like N-terminal" evidence="1">
    <location>
        <begin position="15"/>
        <end position="142"/>
    </location>
</feature>